<gene>
    <name evidence="5" type="ORF">C7459_109139</name>
</gene>
<dbReference type="GO" id="GO:0006508">
    <property type="term" value="P:proteolysis"/>
    <property type="evidence" value="ECO:0007669"/>
    <property type="project" value="UniProtKB-KW"/>
</dbReference>
<evidence type="ECO:0000256" key="1">
    <source>
        <dbReference type="PROSITE-ProRule" id="PRU01122"/>
    </source>
</evidence>
<dbReference type="SUPFAM" id="SSF50156">
    <property type="entry name" value="PDZ domain-like"/>
    <property type="match status" value="1"/>
</dbReference>
<dbReference type="InterPro" id="IPR014721">
    <property type="entry name" value="Ribsml_uS5_D2-typ_fold_subgr"/>
</dbReference>
<reference evidence="5 6" key="1">
    <citation type="submission" date="2018-05" db="EMBL/GenBank/DDBJ databases">
        <title>Genomic Encyclopedia of Type Strains, Phase IV (KMG-IV): sequencing the most valuable type-strain genomes for metagenomic binning, comparative biology and taxonomic classification.</title>
        <authorList>
            <person name="Goeker M."/>
        </authorList>
    </citation>
    <scope>NUCLEOTIDE SEQUENCE [LARGE SCALE GENOMIC DNA]</scope>
    <source>
        <strain evidence="5 6">DSM 18773</strain>
    </source>
</reference>
<feature type="active site" evidence="1">
    <location>
        <position position="255"/>
    </location>
</feature>
<dbReference type="InterPro" id="IPR027065">
    <property type="entry name" value="Lon_Prtase"/>
</dbReference>
<feature type="domain" description="PDZ" evidence="3">
    <location>
        <begin position="126"/>
        <end position="198"/>
    </location>
</feature>
<dbReference type="InterPro" id="IPR020568">
    <property type="entry name" value="Ribosomal_Su5_D2-typ_SF"/>
</dbReference>
<dbReference type="Gene3D" id="2.30.42.10">
    <property type="match status" value="1"/>
</dbReference>
<dbReference type="PROSITE" id="PS51786">
    <property type="entry name" value="LON_PROTEOLYTIC"/>
    <property type="match status" value="1"/>
</dbReference>
<protein>
    <recommendedName>
        <fullName evidence="1">endopeptidase La</fullName>
        <ecNumber evidence="1">3.4.21.53</ecNumber>
    </recommendedName>
</protein>
<name>A0A316D973_9BACL</name>
<evidence type="ECO:0000313" key="5">
    <source>
        <dbReference type="EMBL" id="PWK12778.1"/>
    </source>
</evidence>
<dbReference type="Gene3D" id="3.30.230.10">
    <property type="match status" value="1"/>
</dbReference>
<dbReference type="GO" id="GO:0005524">
    <property type="term" value="F:ATP binding"/>
    <property type="evidence" value="ECO:0007669"/>
    <property type="project" value="InterPro"/>
</dbReference>
<keyword evidence="2" id="KW-0812">Transmembrane</keyword>
<dbReference type="GO" id="GO:0030163">
    <property type="term" value="P:protein catabolic process"/>
    <property type="evidence" value="ECO:0007669"/>
    <property type="project" value="InterPro"/>
</dbReference>
<keyword evidence="1" id="KW-0378">Hydrolase</keyword>
<keyword evidence="2" id="KW-1133">Transmembrane helix</keyword>
<proteinExistence type="inferred from homology"/>
<comment type="similarity">
    <text evidence="1">Belongs to the peptidase S16 family.</text>
</comment>
<feature type="active site" evidence="1">
    <location>
        <position position="300"/>
    </location>
</feature>
<dbReference type="AlphaFoldDB" id="A0A316D973"/>
<sequence length="361" mass="39286">MSQPHDEKPRRFFSRSNLKGVILTAVIAASFLIPTPYYLYQPGTAEVLAPKVTVEGGEKDEKGNLMLTTVLSIHATNIYYLAYGYFAPNTELRKEEEVKGNLSDGEYDRLLKHMMDTSQQNAVISGFKAAGQVVDVSYDGVFVSSITANSKAAGILQVGDVITEVDGHSVNKSDEMIKYLNDNKQVGDTVTLKYTRYTKDKQEQKESKIALMDLTDPNNKQATHRVGLGVVPENEMKIKPPRDVQIHAEDIGGPSAGTMFSLEIYSQLTQGDLTKGYKIAGTGTIDATGTVGQIGGIEHKIVAADKAGADLFFAPADVGPDDTNTKVAEEQAKKIGTKMKVVSIKTMQDAIDYLQGLPEKQ</sequence>
<comment type="catalytic activity">
    <reaction evidence="1">
        <text>Hydrolysis of proteins in presence of ATP.</text>
        <dbReference type="EC" id="3.4.21.53"/>
    </reaction>
</comment>
<dbReference type="RefSeq" id="WP_109689483.1">
    <property type="nucleotide sequence ID" value="NZ_QGGL01000009.1"/>
</dbReference>
<dbReference type="Proteomes" id="UP000245634">
    <property type="component" value="Unassembled WGS sequence"/>
</dbReference>
<dbReference type="EMBL" id="QGGL01000009">
    <property type="protein sequence ID" value="PWK12778.1"/>
    <property type="molecule type" value="Genomic_DNA"/>
</dbReference>
<evidence type="ECO:0000259" key="4">
    <source>
        <dbReference type="PROSITE" id="PS51786"/>
    </source>
</evidence>
<dbReference type="Pfam" id="PF05362">
    <property type="entry name" value="Lon_C"/>
    <property type="match status" value="1"/>
</dbReference>
<evidence type="ECO:0000313" key="6">
    <source>
        <dbReference type="Proteomes" id="UP000245634"/>
    </source>
</evidence>
<dbReference type="EC" id="3.4.21.53" evidence="1"/>
<keyword evidence="6" id="KW-1185">Reference proteome</keyword>
<dbReference type="OrthoDB" id="2356897at2"/>
<dbReference type="PANTHER" id="PTHR10046">
    <property type="entry name" value="ATP DEPENDENT LON PROTEASE FAMILY MEMBER"/>
    <property type="match status" value="1"/>
</dbReference>
<evidence type="ECO:0000259" key="3">
    <source>
        <dbReference type="PROSITE" id="PS50106"/>
    </source>
</evidence>
<keyword evidence="2" id="KW-0472">Membrane</keyword>
<accession>A0A316D973</accession>
<keyword evidence="1" id="KW-0645">Protease</keyword>
<organism evidence="5 6">
    <name type="scientific">Tumebacillus permanentifrigoris</name>
    <dbReference type="NCBI Taxonomy" id="378543"/>
    <lineage>
        <taxon>Bacteria</taxon>
        <taxon>Bacillati</taxon>
        <taxon>Bacillota</taxon>
        <taxon>Bacilli</taxon>
        <taxon>Bacillales</taxon>
        <taxon>Alicyclobacillaceae</taxon>
        <taxon>Tumebacillus</taxon>
    </lineage>
</organism>
<evidence type="ECO:0000256" key="2">
    <source>
        <dbReference type="SAM" id="Phobius"/>
    </source>
</evidence>
<dbReference type="GO" id="GO:0004176">
    <property type="term" value="F:ATP-dependent peptidase activity"/>
    <property type="evidence" value="ECO:0007669"/>
    <property type="project" value="UniProtKB-UniRule"/>
</dbReference>
<dbReference type="NCBIfam" id="NF041438">
    <property type="entry name" value="SepM_fam_S16"/>
    <property type="match status" value="1"/>
</dbReference>
<dbReference type="Pfam" id="PF13180">
    <property type="entry name" value="PDZ_2"/>
    <property type="match status" value="1"/>
</dbReference>
<dbReference type="PROSITE" id="PS50106">
    <property type="entry name" value="PDZ"/>
    <property type="match status" value="1"/>
</dbReference>
<dbReference type="InterPro" id="IPR008269">
    <property type="entry name" value="Lon_proteolytic"/>
</dbReference>
<dbReference type="SUPFAM" id="SSF54211">
    <property type="entry name" value="Ribosomal protein S5 domain 2-like"/>
    <property type="match status" value="1"/>
</dbReference>
<dbReference type="GO" id="GO:0004252">
    <property type="term" value="F:serine-type endopeptidase activity"/>
    <property type="evidence" value="ECO:0007669"/>
    <property type="project" value="UniProtKB-UniRule"/>
</dbReference>
<dbReference type="InterPro" id="IPR001478">
    <property type="entry name" value="PDZ"/>
</dbReference>
<keyword evidence="1" id="KW-0720">Serine protease</keyword>
<feature type="domain" description="Lon proteolytic" evidence="4">
    <location>
        <begin position="248"/>
        <end position="357"/>
    </location>
</feature>
<comment type="caution">
    <text evidence="5">The sequence shown here is derived from an EMBL/GenBank/DDBJ whole genome shotgun (WGS) entry which is preliminary data.</text>
</comment>
<dbReference type="InterPro" id="IPR036034">
    <property type="entry name" value="PDZ_sf"/>
</dbReference>
<feature type="transmembrane region" description="Helical" evidence="2">
    <location>
        <begin position="21"/>
        <end position="40"/>
    </location>
</feature>
<dbReference type="SMART" id="SM00228">
    <property type="entry name" value="PDZ"/>
    <property type="match status" value="1"/>
</dbReference>